<feature type="region of interest" description="Disordered" evidence="1">
    <location>
        <begin position="30"/>
        <end position="126"/>
    </location>
</feature>
<name>A0ABP9HTM4_9ACTN</name>
<feature type="compositionally biased region" description="Low complexity" evidence="1">
    <location>
        <begin position="44"/>
        <end position="84"/>
    </location>
</feature>
<evidence type="ECO:0000256" key="1">
    <source>
        <dbReference type="SAM" id="MobiDB-lite"/>
    </source>
</evidence>
<keyword evidence="3" id="KW-1185">Reference proteome</keyword>
<feature type="compositionally biased region" description="Basic residues" evidence="1">
    <location>
        <begin position="107"/>
        <end position="126"/>
    </location>
</feature>
<accession>A0ABP9HTM4</accession>
<reference evidence="3" key="1">
    <citation type="journal article" date="2019" name="Int. J. Syst. Evol. Microbiol.">
        <title>The Global Catalogue of Microorganisms (GCM) 10K type strain sequencing project: providing services to taxonomists for standard genome sequencing and annotation.</title>
        <authorList>
            <consortium name="The Broad Institute Genomics Platform"/>
            <consortium name="The Broad Institute Genome Sequencing Center for Infectious Disease"/>
            <person name="Wu L."/>
            <person name="Ma J."/>
        </authorList>
    </citation>
    <scope>NUCLEOTIDE SEQUENCE [LARGE SCALE GENOMIC DNA]</scope>
    <source>
        <strain evidence="3">JCM 17986</strain>
    </source>
</reference>
<sequence>MYLVFALLAPIALFGLLPGLAWFEERMLGPGLPRSLPGAEPEAKTTGTPADTAPAAEASAEAPAAPTLPTGPAAATVTPIAAAAERPDADRTPPIPLKPVPPPVRTAPHRHRLRRPAKHRRGLRAA</sequence>
<proteinExistence type="predicted"/>
<dbReference type="EMBL" id="BAABHS010000019">
    <property type="protein sequence ID" value="GAA4977789.1"/>
    <property type="molecule type" value="Genomic_DNA"/>
</dbReference>
<evidence type="ECO:0000313" key="3">
    <source>
        <dbReference type="Proteomes" id="UP001500466"/>
    </source>
</evidence>
<feature type="compositionally biased region" description="Pro residues" evidence="1">
    <location>
        <begin position="93"/>
        <end position="105"/>
    </location>
</feature>
<dbReference type="Proteomes" id="UP001500466">
    <property type="component" value="Unassembled WGS sequence"/>
</dbReference>
<gene>
    <name evidence="2" type="ORF">GCM10023205_51900</name>
</gene>
<evidence type="ECO:0000313" key="2">
    <source>
        <dbReference type="EMBL" id="GAA4977789.1"/>
    </source>
</evidence>
<protein>
    <submittedName>
        <fullName evidence="2">Uncharacterized protein</fullName>
    </submittedName>
</protein>
<comment type="caution">
    <text evidence="2">The sequence shown here is derived from an EMBL/GenBank/DDBJ whole genome shotgun (WGS) entry which is preliminary data.</text>
</comment>
<organism evidence="2 3">
    <name type="scientific">Yinghuangia aomiensis</name>
    <dbReference type="NCBI Taxonomy" id="676205"/>
    <lineage>
        <taxon>Bacteria</taxon>
        <taxon>Bacillati</taxon>
        <taxon>Actinomycetota</taxon>
        <taxon>Actinomycetes</taxon>
        <taxon>Kitasatosporales</taxon>
        <taxon>Streptomycetaceae</taxon>
        <taxon>Yinghuangia</taxon>
    </lineage>
</organism>